<proteinExistence type="predicted"/>
<protein>
    <recommendedName>
        <fullName evidence="4">Cadmium resistance transporter</fullName>
    </recommendedName>
</protein>
<dbReference type="OrthoDB" id="3791566at2759"/>
<dbReference type="Pfam" id="PF03596">
    <property type="entry name" value="Cad"/>
    <property type="match status" value="1"/>
</dbReference>
<evidence type="ECO:0000313" key="3">
    <source>
        <dbReference type="Proteomes" id="UP000054337"/>
    </source>
</evidence>
<dbReference type="GeneID" id="26253818"/>
<evidence type="ECO:0000313" key="2">
    <source>
        <dbReference type="EMBL" id="EUN26633.1"/>
    </source>
</evidence>
<dbReference type="InterPro" id="IPR004676">
    <property type="entry name" value="Cd-R_transporter"/>
</dbReference>
<dbReference type="AlphaFoldDB" id="W7E853"/>
<keyword evidence="1" id="KW-1133">Transmembrane helix</keyword>
<feature type="transmembrane region" description="Helical" evidence="1">
    <location>
        <begin position="142"/>
        <end position="166"/>
    </location>
</feature>
<evidence type="ECO:0008006" key="4">
    <source>
        <dbReference type="Google" id="ProtNLM"/>
    </source>
</evidence>
<feature type="transmembrane region" description="Helical" evidence="1">
    <location>
        <begin position="43"/>
        <end position="67"/>
    </location>
</feature>
<feature type="transmembrane region" description="Helical" evidence="1">
    <location>
        <begin position="178"/>
        <end position="196"/>
    </location>
</feature>
<dbReference type="EMBL" id="KI968737">
    <property type="protein sequence ID" value="EUN26633.1"/>
    <property type="molecule type" value="Genomic_DNA"/>
</dbReference>
<dbReference type="RefSeq" id="XP_014556219.1">
    <property type="nucleotide sequence ID" value="XM_014700733.1"/>
</dbReference>
<name>W7E853_BIPV3</name>
<keyword evidence="3" id="KW-1185">Reference proteome</keyword>
<feature type="transmembrane region" description="Helical" evidence="1">
    <location>
        <begin position="73"/>
        <end position="93"/>
    </location>
</feature>
<dbReference type="Proteomes" id="UP000054337">
    <property type="component" value="Unassembled WGS sequence"/>
</dbReference>
<keyword evidence="1" id="KW-0812">Transmembrane</keyword>
<evidence type="ECO:0000256" key="1">
    <source>
        <dbReference type="SAM" id="Phobius"/>
    </source>
</evidence>
<feature type="transmembrane region" description="Helical" evidence="1">
    <location>
        <begin position="219"/>
        <end position="239"/>
    </location>
</feature>
<dbReference type="HOGENOM" id="CLU_071117_0_0_1"/>
<keyword evidence="1" id="KW-0472">Membrane</keyword>
<feature type="transmembrane region" description="Helical" evidence="1">
    <location>
        <begin position="12"/>
        <end position="31"/>
    </location>
</feature>
<gene>
    <name evidence="2" type="ORF">COCVIDRAFT_26938</name>
</gene>
<sequence>MQFGSAVGEACLSFILTNIDDIFVLVTLFAESKSSRNLTPTKIIVGQYIGFTVITGVSLIGFAAAVGLPSEPIGFLGLLPLLLGVWKGLGVLFPKSIDEEEEQESQRIANTKTILKVATITIMNGGDNIGTYIPLFSQVQGAAIAIYVVTYYILLGVLCLITFLIMKQKHIVHVAEKYASFMIPFLYIGLGIYITVTSECFPWTIHEIDGQLFGNPGKIVMGVVTSFTLSFVMAGMVSIPGGNPVDLYDTVNQVGHSTEALTER</sequence>
<reference evidence="2 3" key="1">
    <citation type="journal article" date="2013" name="PLoS Genet.">
        <title>Comparative genome structure, secondary metabolite, and effector coding capacity across Cochliobolus pathogens.</title>
        <authorList>
            <person name="Condon B.J."/>
            <person name="Leng Y."/>
            <person name="Wu D."/>
            <person name="Bushley K.E."/>
            <person name="Ohm R.A."/>
            <person name="Otillar R."/>
            <person name="Martin J."/>
            <person name="Schackwitz W."/>
            <person name="Grimwood J."/>
            <person name="MohdZainudin N."/>
            <person name="Xue C."/>
            <person name="Wang R."/>
            <person name="Manning V.A."/>
            <person name="Dhillon B."/>
            <person name="Tu Z.J."/>
            <person name="Steffenson B.J."/>
            <person name="Salamov A."/>
            <person name="Sun H."/>
            <person name="Lowry S."/>
            <person name="LaButti K."/>
            <person name="Han J."/>
            <person name="Copeland A."/>
            <person name="Lindquist E."/>
            <person name="Barry K."/>
            <person name="Schmutz J."/>
            <person name="Baker S.E."/>
            <person name="Ciuffetti L.M."/>
            <person name="Grigoriev I.V."/>
            <person name="Zhong S."/>
            <person name="Turgeon B.G."/>
        </authorList>
    </citation>
    <scope>NUCLEOTIDE SEQUENCE [LARGE SCALE GENOMIC DNA]</scope>
    <source>
        <strain evidence="2 3">FI3</strain>
    </source>
</reference>
<accession>W7E853</accession>
<organism evidence="2 3">
    <name type="scientific">Bipolaris victoriae (strain FI3)</name>
    <name type="common">Victoria blight of oats agent</name>
    <name type="synonym">Cochliobolus victoriae</name>
    <dbReference type="NCBI Taxonomy" id="930091"/>
    <lineage>
        <taxon>Eukaryota</taxon>
        <taxon>Fungi</taxon>
        <taxon>Dikarya</taxon>
        <taxon>Ascomycota</taxon>
        <taxon>Pezizomycotina</taxon>
        <taxon>Dothideomycetes</taxon>
        <taxon>Pleosporomycetidae</taxon>
        <taxon>Pleosporales</taxon>
        <taxon>Pleosporineae</taxon>
        <taxon>Pleosporaceae</taxon>
        <taxon>Bipolaris</taxon>
    </lineage>
</organism>